<keyword evidence="3" id="KW-0288">FMN</keyword>
<evidence type="ECO:0000256" key="1">
    <source>
        <dbReference type="ARBA" id="ARBA00001917"/>
    </source>
</evidence>
<evidence type="ECO:0000259" key="6">
    <source>
        <dbReference type="Pfam" id="PF00724"/>
    </source>
</evidence>
<proteinExistence type="predicted"/>
<keyword evidence="8" id="KW-1185">Reference proteome</keyword>
<evidence type="ECO:0000256" key="3">
    <source>
        <dbReference type="ARBA" id="ARBA00022643"/>
    </source>
</evidence>
<dbReference type="Proteomes" id="UP000322873">
    <property type="component" value="Unassembled WGS sequence"/>
</dbReference>
<dbReference type="GO" id="GO:0050661">
    <property type="term" value="F:NADP binding"/>
    <property type="evidence" value="ECO:0007669"/>
    <property type="project" value="InterPro"/>
</dbReference>
<gene>
    <name evidence="7" type="ORF">EYC84_006641</name>
</gene>
<dbReference type="AlphaFoldDB" id="A0A5M9K7Q2"/>
<comment type="caution">
    <text evidence="7">The sequence shown here is derived from an EMBL/GenBank/DDBJ whole genome shotgun (WGS) entry which is preliminary data.</text>
</comment>
<dbReference type="PANTHER" id="PTHR43303">
    <property type="entry name" value="NADPH DEHYDROGENASE C23G7.10C-RELATED"/>
    <property type="match status" value="1"/>
</dbReference>
<name>A0A5M9K7Q2_MONFR</name>
<dbReference type="VEuPathDB" id="FungiDB:MFRU_009g03590"/>
<evidence type="ECO:0000313" key="7">
    <source>
        <dbReference type="EMBL" id="KAA8576533.1"/>
    </source>
</evidence>
<evidence type="ECO:0000256" key="5">
    <source>
        <dbReference type="ARBA" id="ARBA00023002"/>
    </source>
</evidence>
<dbReference type="Gene3D" id="3.20.20.70">
    <property type="entry name" value="Aldolase class I"/>
    <property type="match status" value="1"/>
</dbReference>
<keyword evidence="2" id="KW-0285">Flavoprotein</keyword>
<dbReference type="EMBL" id="VICG01000001">
    <property type="protein sequence ID" value="KAA8576533.1"/>
    <property type="molecule type" value="Genomic_DNA"/>
</dbReference>
<dbReference type="OrthoDB" id="72788at2759"/>
<dbReference type="PANTHER" id="PTHR43303:SF4">
    <property type="entry name" value="NADPH DEHYDROGENASE C23G7.10C-RELATED"/>
    <property type="match status" value="1"/>
</dbReference>
<evidence type="ECO:0000313" key="8">
    <source>
        <dbReference type="Proteomes" id="UP000322873"/>
    </source>
</evidence>
<comment type="cofactor">
    <cofactor evidence="1">
        <name>FMN</name>
        <dbReference type="ChEBI" id="CHEBI:58210"/>
    </cofactor>
</comment>
<protein>
    <recommendedName>
        <fullName evidence="6">NADH:flavin oxidoreductase/NADH oxidase N-terminal domain-containing protein</fullName>
    </recommendedName>
</protein>
<dbReference type="GO" id="GO:0003959">
    <property type="term" value="F:NADPH dehydrogenase activity"/>
    <property type="evidence" value="ECO:0007669"/>
    <property type="project" value="InterPro"/>
</dbReference>
<sequence length="411" mass="45313">MTYPDVRTISRGANNFPYFTPAQYPASGTAVKPQPKDKRIPKLFHPLKIRGVTFQNRIWVAPLSQYSAEDGKATPWHLSQIGGWVTRGPGLTIIEGTAVSKNGRLGPNGMGLWKEEQVESLKEIVDFTHSQSQLIGIQLFHSGRKGSTVAPWLGSHSAIKEEGGWPDDIIGPSAVPYDQGSFMPKEMTLSDIADFRRSWVSAVERSMRAGFDVIEIHAAHGFLLHQFLSPVSNKRSDQYGGSFDNRIRLLLEIIQDTRFTIPETMPLFLRVSATDWLEETGIEGWTLEETTQLSLKAAELGIDFIDVSSGGSHPAQIIKGGPAYQADFSKHIKNVVKNKAFVGAVGTITNGVQANDLLDDGLDAIFNGRLFQKNPGLVWSWADDLGIIVHAASQIQWAFKEIPNPLVMPKV</sequence>
<evidence type="ECO:0000256" key="2">
    <source>
        <dbReference type="ARBA" id="ARBA00022630"/>
    </source>
</evidence>
<dbReference type="SUPFAM" id="SSF51395">
    <property type="entry name" value="FMN-linked oxidoreductases"/>
    <property type="match status" value="1"/>
</dbReference>
<accession>A0A5M9K7Q2</accession>
<dbReference type="InterPro" id="IPR001155">
    <property type="entry name" value="OxRdtase_FMN_N"/>
</dbReference>
<dbReference type="InterPro" id="IPR013785">
    <property type="entry name" value="Aldolase_TIM"/>
</dbReference>
<dbReference type="Pfam" id="PF00724">
    <property type="entry name" value="Oxidored_FMN"/>
    <property type="match status" value="1"/>
</dbReference>
<dbReference type="InterPro" id="IPR044152">
    <property type="entry name" value="YqjM-like"/>
</dbReference>
<evidence type="ECO:0000256" key="4">
    <source>
        <dbReference type="ARBA" id="ARBA00022857"/>
    </source>
</evidence>
<dbReference type="CDD" id="cd02932">
    <property type="entry name" value="OYE_YqiM_FMN"/>
    <property type="match status" value="1"/>
</dbReference>
<reference evidence="7 8" key="1">
    <citation type="submission" date="2019-06" db="EMBL/GenBank/DDBJ databases">
        <title>Genome Sequence of the Brown Rot Fungal Pathogen Monilinia fructicola.</title>
        <authorList>
            <person name="De Miccolis Angelini R.M."/>
            <person name="Landi L."/>
            <person name="Abate D."/>
            <person name="Pollastro S."/>
            <person name="Romanazzi G."/>
            <person name="Faretra F."/>
        </authorList>
    </citation>
    <scope>NUCLEOTIDE SEQUENCE [LARGE SCALE GENOMIC DNA]</scope>
    <source>
        <strain evidence="7 8">Mfrc123</strain>
    </source>
</reference>
<keyword evidence="4" id="KW-0521">NADP</keyword>
<keyword evidence="5" id="KW-0560">Oxidoreductase</keyword>
<dbReference type="GO" id="GO:0010181">
    <property type="term" value="F:FMN binding"/>
    <property type="evidence" value="ECO:0007669"/>
    <property type="project" value="InterPro"/>
</dbReference>
<organism evidence="7 8">
    <name type="scientific">Monilinia fructicola</name>
    <name type="common">Brown rot fungus</name>
    <name type="synonym">Ciboria fructicola</name>
    <dbReference type="NCBI Taxonomy" id="38448"/>
    <lineage>
        <taxon>Eukaryota</taxon>
        <taxon>Fungi</taxon>
        <taxon>Dikarya</taxon>
        <taxon>Ascomycota</taxon>
        <taxon>Pezizomycotina</taxon>
        <taxon>Leotiomycetes</taxon>
        <taxon>Helotiales</taxon>
        <taxon>Sclerotiniaceae</taxon>
        <taxon>Monilinia</taxon>
    </lineage>
</organism>
<feature type="domain" description="NADH:flavin oxidoreductase/NADH oxidase N-terminal" evidence="6">
    <location>
        <begin position="42"/>
        <end position="378"/>
    </location>
</feature>